<accession>A0A7S0NQ81</accession>
<gene>
    <name evidence="2" type="ORF">MCOM1403_LOCUS11777</name>
</gene>
<sequence>MGKIVPPYGEGALGHLILQVLRDAGEDGLVVTDLIQATKDAGRRYPTAGAERSGVTNVIVGGTAQQKKQAKAIFRCANPEEKFLEQRWALRFDDLDLAGLGETPTEDTYVPARKGGRRKSSDADPGEPTAGGASARPRRQRSTRLVDDDSDFEYGDSDDDGDDGEDCSPSAAFEDSGDLRADPAGAVARALRATVRALESVLGPTHRSDDAEKNGLKPFYDDEEESSEYGSEPGTDPSTPRSEYYSDAHESEGFDSEERFVKAHGTSRAERVEELVSEMTATEDAAVALVGAESFGLLYDFAARRSEAAEDGRLRRQPGTPEKVRELSERVFDIVPREKAEAVALARRYAYLVERLESV</sequence>
<proteinExistence type="predicted"/>
<feature type="region of interest" description="Disordered" evidence="1">
    <location>
        <begin position="203"/>
        <end position="262"/>
    </location>
</feature>
<feature type="compositionally biased region" description="Basic and acidic residues" evidence="1">
    <location>
        <begin position="206"/>
        <end position="215"/>
    </location>
</feature>
<evidence type="ECO:0000256" key="1">
    <source>
        <dbReference type="SAM" id="MobiDB-lite"/>
    </source>
</evidence>
<feature type="compositionally biased region" description="Acidic residues" evidence="1">
    <location>
        <begin position="148"/>
        <end position="166"/>
    </location>
</feature>
<reference evidence="2" key="1">
    <citation type="submission" date="2021-01" db="EMBL/GenBank/DDBJ databases">
        <authorList>
            <person name="Corre E."/>
            <person name="Pelletier E."/>
            <person name="Niang G."/>
            <person name="Scheremetjew M."/>
            <person name="Finn R."/>
            <person name="Kale V."/>
            <person name="Holt S."/>
            <person name="Cochrane G."/>
            <person name="Meng A."/>
            <person name="Brown T."/>
            <person name="Cohen L."/>
        </authorList>
    </citation>
    <scope>NUCLEOTIDE SEQUENCE</scope>
    <source>
        <strain evidence="2">CCMP1723</strain>
    </source>
</reference>
<feature type="region of interest" description="Disordered" evidence="1">
    <location>
        <begin position="100"/>
        <end position="181"/>
    </location>
</feature>
<protein>
    <submittedName>
        <fullName evidence="2">Uncharacterized protein</fullName>
    </submittedName>
</protein>
<feature type="compositionally biased region" description="Basic and acidic residues" evidence="1">
    <location>
        <begin position="244"/>
        <end position="262"/>
    </location>
</feature>
<evidence type="ECO:0000313" key="2">
    <source>
        <dbReference type="EMBL" id="CAD8526120.1"/>
    </source>
</evidence>
<name>A0A7S0NQ81_MICPS</name>
<organism evidence="2">
    <name type="scientific">Micromonas pusilla</name>
    <name type="common">Picoplanktonic green alga</name>
    <name type="synonym">Chromulina pusilla</name>
    <dbReference type="NCBI Taxonomy" id="38833"/>
    <lineage>
        <taxon>Eukaryota</taxon>
        <taxon>Viridiplantae</taxon>
        <taxon>Chlorophyta</taxon>
        <taxon>Mamiellophyceae</taxon>
        <taxon>Mamiellales</taxon>
        <taxon>Mamiellaceae</taxon>
        <taxon>Micromonas</taxon>
    </lineage>
</organism>
<dbReference type="AlphaFoldDB" id="A0A7S0NQ81"/>
<dbReference type="EMBL" id="HBEQ01014612">
    <property type="protein sequence ID" value="CAD8526120.1"/>
    <property type="molecule type" value="Transcribed_RNA"/>
</dbReference>